<dbReference type="SUPFAM" id="SSF55347">
    <property type="entry name" value="Glyceraldehyde-3-phosphate dehydrogenase-like, C-terminal domain"/>
    <property type="match status" value="1"/>
</dbReference>
<evidence type="ECO:0000259" key="2">
    <source>
        <dbReference type="Pfam" id="PF02774"/>
    </source>
</evidence>
<comment type="similarity">
    <text evidence="1">Belongs to the aspartate-semialdehyde dehydrogenase family.</text>
</comment>
<keyword evidence="4" id="KW-1185">Reference proteome</keyword>
<feature type="domain" description="Semialdehyde dehydrogenase dimerisation" evidence="2">
    <location>
        <begin position="133"/>
        <end position="314"/>
    </location>
</feature>
<dbReference type="OrthoDB" id="9805684at2"/>
<dbReference type="Pfam" id="PF02774">
    <property type="entry name" value="Semialdhyde_dhC"/>
    <property type="match status" value="1"/>
</dbReference>
<dbReference type="AlphaFoldDB" id="A0A4R3JX99"/>
<evidence type="ECO:0000313" key="3">
    <source>
        <dbReference type="EMBL" id="TCS72944.1"/>
    </source>
</evidence>
<evidence type="ECO:0000256" key="1">
    <source>
        <dbReference type="ARBA" id="ARBA00010584"/>
    </source>
</evidence>
<dbReference type="EMBL" id="SLZY01000003">
    <property type="protein sequence ID" value="TCS72944.1"/>
    <property type="molecule type" value="Genomic_DNA"/>
</dbReference>
<evidence type="ECO:0000313" key="4">
    <source>
        <dbReference type="Proteomes" id="UP000295135"/>
    </source>
</evidence>
<dbReference type="Proteomes" id="UP000295135">
    <property type="component" value="Unassembled WGS sequence"/>
</dbReference>
<dbReference type="InterPro" id="IPR036291">
    <property type="entry name" value="NAD(P)-bd_dom_sf"/>
</dbReference>
<dbReference type="InterPro" id="IPR012280">
    <property type="entry name" value="Semialdhyde_DH_dimer_dom"/>
</dbReference>
<dbReference type="Gene3D" id="3.40.50.720">
    <property type="entry name" value="NAD(P)-binding Rossmann-like Domain"/>
    <property type="match status" value="1"/>
</dbReference>
<dbReference type="PANTHER" id="PTHR46278">
    <property type="entry name" value="DEHYDROGENASE, PUTATIVE-RELATED"/>
    <property type="match status" value="1"/>
</dbReference>
<organism evidence="3 4">
    <name type="scientific">Sulfuritortus calidifontis</name>
    <dbReference type="NCBI Taxonomy" id="1914471"/>
    <lineage>
        <taxon>Bacteria</taxon>
        <taxon>Pseudomonadati</taxon>
        <taxon>Pseudomonadota</taxon>
        <taxon>Betaproteobacteria</taxon>
        <taxon>Nitrosomonadales</taxon>
        <taxon>Thiobacillaceae</taxon>
        <taxon>Sulfuritortus</taxon>
    </lineage>
</organism>
<dbReference type="PANTHER" id="PTHR46278:SF2">
    <property type="entry name" value="ASPARTATE-SEMIALDEHYDE DEHYDROGENASE"/>
    <property type="match status" value="1"/>
</dbReference>
<dbReference type="Gene3D" id="3.30.360.10">
    <property type="entry name" value="Dihydrodipicolinate Reductase, domain 2"/>
    <property type="match status" value="1"/>
</dbReference>
<proteinExistence type="inferred from homology"/>
<dbReference type="GO" id="GO:0008652">
    <property type="term" value="P:amino acid biosynthetic process"/>
    <property type="evidence" value="ECO:0007669"/>
    <property type="project" value="InterPro"/>
</dbReference>
<name>A0A4R3JX99_9PROT</name>
<dbReference type="GO" id="GO:0046983">
    <property type="term" value="F:protein dimerization activity"/>
    <property type="evidence" value="ECO:0007669"/>
    <property type="project" value="InterPro"/>
</dbReference>
<reference evidence="3 4" key="1">
    <citation type="submission" date="2019-03" db="EMBL/GenBank/DDBJ databases">
        <title>Genomic Encyclopedia of Type Strains, Phase IV (KMG-IV): sequencing the most valuable type-strain genomes for metagenomic binning, comparative biology and taxonomic classification.</title>
        <authorList>
            <person name="Goeker M."/>
        </authorList>
    </citation>
    <scope>NUCLEOTIDE SEQUENCE [LARGE SCALE GENOMIC DNA]</scope>
    <source>
        <strain evidence="3 4">DSM 103923</strain>
    </source>
</reference>
<dbReference type="SUPFAM" id="SSF51735">
    <property type="entry name" value="NAD(P)-binding Rossmann-fold domains"/>
    <property type="match status" value="1"/>
</dbReference>
<dbReference type="RefSeq" id="WP_126461970.1">
    <property type="nucleotide sequence ID" value="NZ_AP018721.1"/>
</dbReference>
<dbReference type="CDD" id="cd18129">
    <property type="entry name" value="ASADH_C_USG1_like"/>
    <property type="match status" value="1"/>
</dbReference>
<comment type="caution">
    <text evidence="3">The sequence shown here is derived from an EMBL/GenBank/DDBJ whole genome shotgun (WGS) entry which is preliminary data.</text>
</comment>
<protein>
    <submittedName>
        <fullName evidence="3">Aspartate semialdehyde dehydrogenase</fullName>
    </submittedName>
</protein>
<accession>A0A4R3JX99</accession>
<dbReference type="PIRSF" id="PIRSF000148">
    <property type="entry name" value="ASA_dh"/>
    <property type="match status" value="1"/>
</dbReference>
<dbReference type="GO" id="GO:0016620">
    <property type="term" value="F:oxidoreductase activity, acting on the aldehyde or oxo group of donors, NAD or NADP as acceptor"/>
    <property type="evidence" value="ECO:0007669"/>
    <property type="project" value="InterPro"/>
</dbReference>
<sequence length="331" mass="35311">MTLKLVVLGADEPLAEALFKELEERNLPIAEVQALTLGEAETSVEFNGAQIPCQPVAGFDWNGAELVVVATRSRGARRHVDAALSAGRPVLGLGEVLAQHPQAVWLDPEHAEFPPGKLWLVPDAVASLTARVLRPLVASLGVTQVDGFANLAVSAMGQAGIDELREQVSQLFSLSAIDSTVFPLQIAFNLTPQVGDLLPDGESQGELATQTALQHLLGRQAPVCRLTLAWAPVFYGHSITLHLAGGAGLSIENVRTRLQNAPGVVLMDEHLPGGYPTPVTDAAESSDAFVGRLRASGVGDARFIQLWLVGDNVRTEAMNLAQIIERRVEKQ</sequence>
<gene>
    <name evidence="3" type="ORF">EDC61_10366</name>
</gene>